<dbReference type="InterPro" id="IPR016181">
    <property type="entry name" value="Acyl_CoA_acyltransferase"/>
</dbReference>
<reference evidence="2" key="1">
    <citation type="submission" date="2023-03" db="EMBL/GenBank/DDBJ databases">
        <title>Andean soil-derived lignocellulolytic bacterial consortium as a source of novel taxa and putative plastic-active enzymes.</title>
        <authorList>
            <person name="Diaz-Garcia L."/>
            <person name="Chuvochina M."/>
            <person name="Feuerriegel G."/>
            <person name="Bunk B."/>
            <person name="Sproer C."/>
            <person name="Streit W.R."/>
            <person name="Rodriguez L.M."/>
            <person name="Overmann J."/>
            <person name="Jimenez D.J."/>
        </authorList>
    </citation>
    <scope>NUCLEOTIDE SEQUENCE</scope>
    <source>
        <strain evidence="2">MAG 2441</strain>
    </source>
</reference>
<dbReference type="SUPFAM" id="SSF55729">
    <property type="entry name" value="Acyl-CoA N-acyltransferases (Nat)"/>
    <property type="match status" value="1"/>
</dbReference>
<dbReference type="EMBL" id="CP119317">
    <property type="protein sequence ID" value="WEK54344.1"/>
    <property type="molecule type" value="Genomic_DNA"/>
</dbReference>
<sequence>MPTNDSAKITPKLHLVNMTAEEAQSISRWTYPAPYDCYRWPEWGEMLREEREFADPHIREAQYQSVHDDSHTLVGYIQLFPLDRAIRIGLGLRPDCCNQGWGAALTRLAIDEALRRQPHAEIDLEVEEWNKRAIRTYEKAGFTITDQYTKRAMHGDVALFCMVYGISR</sequence>
<evidence type="ECO:0000313" key="2">
    <source>
        <dbReference type="EMBL" id="WEK54344.1"/>
    </source>
</evidence>
<dbReference type="InterPro" id="IPR000182">
    <property type="entry name" value="GNAT_dom"/>
</dbReference>
<gene>
    <name evidence="2" type="ORF">P0Y55_17700</name>
</gene>
<feature type="domain" description="N-acetyltransferase" evidence="1">
    <location>
        <begin position="13"/>
        <end position="164"/>
    </location>
</feature>
<dbReference type="Proteomes" id="UP001178662">
    <property type="component" value="Chromosome"/>
</dbReference>
<keyword evidence="3" id="KW-1185">Reference proteome</keyword>
<organism evidence="2 3">
    <name type="scientific">Candidatus Cohnella colombiensis</name>
    <dbReference type="NCBI Taxonomy" id="3121368"/>
    <lineage>
        <taxon>Bacteria</taxon>
        <taxon>Bacillati</taxon>
        <taxon>Bacillota</taxon>
        <taxon>Bacilli</taxon>
        <taxon>Bacillales</taxon>
        <taxon>Paenibacillaceae</taxon>
        <taxon>Cohnella</taxon>
    </lineage>
</organism>
<dbReference type="Gene3D" id="3.40.630.30">
    <property type="match status" value="1"/>
</dbReference>
<dbReference type="GO" id="GO:0016747">
    <property type="term" value="F:acyltransferase activity, transferring groups other than amino-acyl groups"/>
    <property type="evidence" value="ECO:0007669"/>
    <property type="project" value="InterPro"/>
</dbReference>
<dbReference type="Pfam" id="PF00583">
    <property type="entry name" value="Acetyltransf_1"/>
    <property type="match status" value="1"/>
</dbReference>
<name>A0AA95EWE1_9BACL</name>
<evidence type="ECO:0000313" key="3">
    <source>
        <dbReference type="Proteomes" id="UP001178662"/>
    </source>
</evidence>
<dbReference type="AlphaFoldDB" id="A0AA95EWE1"/>
<protein>
    <submittedName>
        <fullName evidence="2">GNAT family N-acetyltransferase</fullName>
    </submittedName>
</protein>
<dbReference type="PROSITE" id="PS51186">
    <property type="entry name" value="GNAT"/>
    <property type="match status" value="1"/>
</dbReference>
<evidence type="ECO:0000259" key="1">
    <source>
        <dbReference type="PROSITE" id="PS51186"/>
    </source>
</evidence>
<accession>A0AA95EWE1</accession>
<proteinExistence type="predicted"/>